<dbReference type="PANTHER" id="PTHR42718:SF46">
    <property type="entry name" value="BLR6921 PROTEIN"/>
    <property type="match status" value="1"/>
</dbReference>
<keyword evidence="4 8" id="KW-0812">Transmembrane</keyword>
<dbReference type="AlphaFoldDB" id="A0A3L8P463"/>
<dbReference type="InterPro" id="IPR011701">
    <property type="entry name" value="MFS"/>
</dbReference>
<feature type="transmembrane region" description="Helical" evidence="8">
    <location>
        <begin position="136"/>
        <end position="155"/>
    </location>
</feature>
<dbReference type="InterPro" id="IPR020846">
    <property type="entry name" value="MFS_dom"/>
</dbReference>
<organism evidence="10 11">
    <name type="scientific">Nocardioides mangrovicus</name>
    <dbReference type="NCBI Taxonomy" id="2478913"/>
    <lineage>
        <taxon>Bacteria</taxon>
        <taxon>Bacillati</taxon>
        <taxon>Actinomycetota</taxon>
        <taxon>Actinomycetes</taxon>
        <taxon>Propionibacteriales</taxon>
        <taxon>Nocardioidaceae</taxon>
        <taxon>Nocardioides</taxon>
    </lineage>
</organism>
<dbReference type="EMBL" id="RDBE01000006">
    <property type="protein sequence ID" value="RLV49827.1"/>
    <property type="molecule type" value="Genomic_DNA"/>
</dbReference>
<dbReference type="PROSITE" id="PS50850">
    <property type="entry name" value="MFS"/>
    <property type="match status" value="1"/>
</dbReference>
<keyword evidence="5 8" id="KW-1133">Transmembrane helix</keyword>
<name>A0A3L8P463_9ACTN</name>
<dbReference type="RefSeq" id="WP_121805592.1">
    <property type="nucleotide sequence ID" value="NZ_RDBE01000006.1"/>
</dbReference>
<evidence type="ECO:0000256" key="2">
    <source>
        <dbReference type="ARBA" id="ARBA00022448"/>
    </source>
</evidence>
<keyword evidence="3" id="KW-1003">Cell membrane</keyword>
<feature type="region of interest" description="Disordered" evidence="7">
    <location>
        <begin position="496"/>
        <end position="521"/>
    </location>
</feature>
<evidence type="ECO:0000259" key="9">
    <source>
        <dbReference type="PROSITE" id="PS50850"/>
    </source>
</evidence>
<keyword evidence="6 8" id="KW-0472">Membrane</keyword>
<dbReference type="GO" id="GO:0022857">
    <property type="term" value="F:transmembrane transporter activity"/>
    <property type="evidence" value="ECO:0007669"/>
    <property type="project" value="InterPro"/>
</dbReference>
<evidence type="ECO:0000256" key="7">
    <source>
        <dbReference type="SAM" id="MobiDB-lite"/>
    </source>
</evidence>
<evidence type="ECO:0000256" key="5">
    <source>
        <dbReference type="ARBA" id="ARBA00022989"/>
    </source>
</evidence>
<comment type="caution">
    <text evidence="10">The sequence shown here is derived from an EMBL/GenBank/DDBJ whole genome shotgun (WGS) entry which is preliminary data.</text>
</comment>
<dbReference type="GO" id="GO:0005886">
    <property type="term" value="C:plasma membrane"/>
    <property type="evidence" value="ECO:0007669"/>
    <property type="project" value="UniProtKB-SubCell"/>
</dbReference>
<sequence length="521" mass="54129">MSNRSRAVRDVADVQSEQLADQTHDVAQRGPSRTGTRKTAILGIICISYFMVILDNSIIFTGLPSIQASMHFGATGLTWVQNAYTLVFGGLLLLGARAGDILGRRRMFVWSLVVFGSASFLVGIAPLRWWLIAARAFQGVGAAILAPSALALLTATFTESRERGRAVAAYSAVAGIGASAGLVVGGVLADWISWRAGFFLNVPIGMAMLLAALRILKREPPTQRGRFDVRGALFATLGMTAVVFGVINAAESGWGALSTIGSLLVGALLLSGLVLNEARAEQPIMPLRLFADRQRVGAYLTRLLFLGAMIGFFFFTTQYLQDVLGFSPLQAGFAFLPMSAMNFAVAVLVTRIIGRIGATPTLIVGVAVTLAGMVWLSRVELTSGYLSAVAPPMVLIGIGQGLAFAPMTSAGLHQVAGPDAGASSGLVNTFHQLGSAVGLSVLAALGAAAASATAAPTQAVVQRVTAALTGGSVLLSIALGAVVTLIATWRSSAAESAPLNPVKRTDPSSSTQIVQAEETTS</sequence>
<feature type="transmembrane region" description="Helical" evidence="8">
    <location>
        <begin position="356"/>
        <end position="376"/>
    </location>
</feature>
<comment type="subcellular location">
    <subcellularLocation>
        <location evidence="1">Cell membrane</location>
        <topology evidence="1">Multi-pass membrane protein</topology>
    </subcellularLocation>
</comment>
<dbReference type="Pfam" id="PF07690">
    <property type="entry name" value="MFS_1"/>
    <property type="match status" value="1"/>
</dbReference>
<feature type="transmembrane region" description="Helical" evidence="8">
    <location>
        <begin position="388"/>
        <end position="412"/>
    </location>
</feature>
<feature type="transmembrane region" description="Helical" evidence="8">
    <location>
        <begin position="329"/>
        <end position="349"/>
    </location>
</feature>
<reference evidence="10 11" key="1">
    <citation type="submission" date="2018-10" db="EMBL/GenBank/DDBJ databases">
        <title>Marmoricola sp. 4Q3S-7 whole genome shotgun sequence.</title>
        <authorList>
            <person name="Li F."/>
        </authorList>
    </citation>
    <scope>NUCLEOTIDE SEQUENCE [LARGE SCALE GENOMIC DNA]</scope>
    <source>
        <strain evidence="10 11">4Q3S-7</strain>
    </source>
</reference>
<feature type="transmembrane region" description="Helical" evidence="8">
    <location>
        <begin position="108"/>
        <end position="130"/>
    </location>
</feature>
<evidence type="ECO:0000256" key="6">
    <source>
        <dbReference type="ARBA" id="ARBA00023136"/>
    </source>
</evidence>
<dbReference type="SUPFAM" id="SSF103473">
    <property type="entry name" value="MFS general substrate transporter"/>
    <property type="match status" value="1"/>
</dbReference>
<feature type="transmembrane region" description="Helical" evidence="8">
    <location>
        <begin position="167"/>
        <end position="192"/>
    </location>
</feature>
<feature type="transmembrane region" description="Helical" evidence="8">
    <location>
        <begin position="253"/>
        <end position="275"/>
    </location>
</feature>
<feature type="transmembrane region" description="Helical" evidence="8">
    <location>
        <begin position="228"/>
        <end position="247"/>
    </location>
</feature>
<evidence type="ECO:0000313" key="10">
    <source>
        <dbReference type="EMBL" id="RLV49827.1"/>
    </source>
</evidence>
<feature type="compositionally biased region" description="Polar residues" evidence="7">
    <location>
        <begin position="507"/>
        <end position="521"/>
    </location>
</feature>
<feature type="transmembrane region" description="Helical" evidence="8">
    <location>
        <begin position="466"/>
        <end position="489"/>
    </location>
</feature>
<dbReference type="Gene3D" id="1.20.1720.10">
    <property type="entry name" value="Multidrug resistance protein D"/>
    <property type="match status" value="1"/>
</dbReference>
<protein>
    <submittedName>
        <fullName evidence="10">MFS transporter</fullName>
    </submittedName>
</protein>
<evidence type="ECO:0000256" key="3">
    <source>
        <dbReference type="ARBA" id="ARBA00022475"/>
    </source>
</evidence>
<feature type="domain" description="Major facilitator superfamily (MFS) profile" evidence="9">
    <location>
        <begin position="41"/>
        <end position="496"/>
    </location>
</feature>
<keyword evidence="11" id="KW-1185">Reference proteome</keyword>
<dbReference type="Proteomes" id="UP000281708">
    <property type="component" value="Unassembled WGS sequence"/>
</dbReference>
<evidence type="ECO:0000256" key="8">
    <source>
        <dbReference type="SAM" id="Phobius"/>
    </source>
</evidence>
<dbReference type="InterPro" id="IPR036259">
    <property type="entry name" value="MFS_trans_sf"/>
</dbReference>
<feature type="transmembrane region" description="Helical" evidence="8">
    <location>
        <begin position="198"/>
        <end position="216"/>
    </location>
</feature>
<dbReference type="OrthoDB" id="4668943at2"/>
<evidence type="ECO:0000256" key="1">
    <source>
        <dbReference type="ARBA" id="ARBA00004651"/>
    </source>
</evidence>
<feature type="transmembrane region" description="Helical" evidence="8">
    <location>
        <begin position="79"/>
        <end position="96"/>
    </location>
</feature>
<feature type="transmembrane region" description="Helical" evidence="8">
    <location>
        <begin position="433"/>
        <end position="454"/>
    </location>
</feature>
<accession>A0A3L8P463</accession>
<gene>
    <name evidence="10" type="ORF">D9V37_08030</name>
</gene>
<feature type="transmembrane region" description="Helical" evidence="8">
    <location>
        <begin position="296"/>
        <end position="317"/>
    </location>
</feature>
<evidence type="ECO:0000256" key="4">
    <source>
        <dbReference type="ARBA" id="ARBA00022692"/>
    </source>
</evidence>
<dbReference type="CDD" id="cd17321">
    <property type="entry name" value="MFS_MMR_MDR_like"/>
    <property type="match status" value="1"/>
</dbReference>
<evidence type="ECO:0000313" key="11">
    <source>
        <dbReference type="Proteomes" id="UP000281708"/>
    </source>
</evidence>
<keyword evidence="2" id="KW-0813">Transport</keyword>
<dbReference type="PANTHER" id="PTHR42718">
    <property type="entry name" value="MAJOR FACILITATOR SUPERFAMILY MULTIDRUG TRANSPORTER MFSC"/>
    <property type="match status" value="1"/>
</dbReference>
<dbReference type="Gene3D" id="1.20.1250.20">
    <property type="entry name" value="MFS general substrate transporter like domains"/>
    <property type="match status" value="1"/>
</dbReference>
<feature type="transmembrane region" description="Helical" evidence="8">
    <location>
        <begin position="39"/>
        <end position="59"/>
    </location>
</feature>
<proteinExistence type="predicted"/>